<reference evidence="1 2" key="1">
    <citation type="submission" date="2016-01" db="EMBL/GenBank/DDBJ databases">
        <title>Janibacter melonis strain CD11_4 genome sequencing and assembly.</title>
        <authorList>
            <person name="Nair G.R."/>
            <person name="Kaur G."/>
            <person name="Chander A.M."/>
            <person name="Mayilraj S."/>
        </authorList>
    </citation>
    <scope>NUCLEOTIDE SEQUENCE [LARGE SCALE GENOMIC DNA]</scope>
    <source>
        <strain evidence="1 2">CD11-4</strain>
    </source>
</reference>
<organism evidence="1 2">
    <name type="scientific">Janibacter melonis</name>
    <dbReference type="NCBI Taxonomy" id="262209"/>
    <lineage>
        <taxon>Bacteria</taxon>
        <taxon>Bacillati</taxon>
        <taxon>Actinomycetota</taxon>
        <taxon>Actinomycetes</taxon>
        <taxon>Micrococcales</taxon>
        <taxon>Intrasporangiaceae</taxon>
        <taxon>Janibacter</taxon>
    </lineage>
</organism>
<evidence type="ECO:0000313" key="1">
    <source>
        <dbReference type="EMBL" id="OAB88460.1"/>
    </source>
</evidence>
<dbReference type="Proteomes" id="UP000076976">
    <property type="component" value="Unassembled WGS sequence"/>
</dbReference>
<dbReference type="EMBL" id="LQZG01000001">
    <property type="protein sequence ID" value="OAB88460.1"/>
    <property type="molecule type" value="Genomic_DNA"/>
</dbReference>
<name>A0A176QFJ2_9MICO</name>
<accession>A0A176QFJ2</accession>
<evidence type="ECO:0000313" key="2">
    <source>
        <dbReference type="Proteomes" id="UP000076976"/>
    </source>
</evidence>
<dbReference type="STRING" id="262209.AWH69_01210"/>
<keyword evidence="2" id="KW-1185">Reference proteome</keyword>
<sequence length="159" mass="16900">MTARGSARAVQAEDVGAWLVKASPGASDVETMRAQGFAEVRRWCVRRSYRTELVVPGAPVLLWVSGGSSRVPSGVHAVGEVTGPVERDLHPGPVDDLTMRLRPLDPPVLRLALLAHPVLSGLEVLRSPWGSNPSYLDRDQLAALREIVGPGQLPATSGG</sequence>
<protein>
    <recommendedName>
        <fullName evidence="3">EVE domain-containing protein</fullName>
    </recommendedName>
</protein>
<gene>
    <name evidence="1" type="ORF">AWH69_01210</name>
</gene>
<proteinExistence type="predicted"/>
<dbReference type="RefSeq" id="WP_083968215.1">
    <property type="nucleotide sequence ID" value="NZ_LQZG01000001.1"/>
</dbReference>
<evidence type="ECO:0008006" key="3">
    <source>
        <dbReference type="Google" id="ProtNLM"/>
    </source>
</evidence>
<comment type="caution">
    <text evidence="1">The sequence shown here is derived from an EMBL/GenBank/DDBJ whole genome shotgun (WGS) entry which is preliminary data.</text>
</comment>
<dbReference type="AlphaFoldDB" id="A0A176QFJ2"/>